<comment type="similarity">
    <text evidence="1">Belongs to the UPF0161 family.</text>
</comment>
<dbReference type="Proteomes" id="UP000248134">
    <property type="component" value="Unassembled WGS sequence"/>
</dbReference>
<evidence type="ECO:0000313" key="4">
    <source>
        <dbReference type="Proteomes" id="UP000248134"/>
    </source>
</evidence>
<reference evidence="3 4" key="1">
    <citation type="submission" date="2018-06" db="EMBL/GenBank/DDBJ databases">
        <title>Draft Whole-Genome Sequence of the purple photosynthetic bacterium Rhodospeudomonas palustris XCP.</title>
        <authorList>
            <person name="Rayyan A."/>
            <person name="Meyer T.E."/>
            <person name="Kyndt J.A."/>
        </authorList>
    </citation>
    <scope>NUCLEOTIDE SEQUENCE [LARGE SCALE GENOMIC DNA]</scope>
    <source>
        <strain evidence="3 4">XCP</strain>
    </source>
</reference>
<organism evidence="3 4">
    <name type="scientific">Rhodopseudomonas palustris</name>
    <dbReference type="NCBI Taxonomy" id="1076"/>
    <lineage>
        <taxon>Bacteria</taxon>
        <taxon>Pseudomonadati</taxon>
        <taxon>Pseudomonadota</taxon>
        <taxon>Alphaproteobacteria</taxon>
        <taxon>Hyphomicrobiales</taxon>
        <taxon>Nitrobacteraceae</taxon>
        <taxon>Rhodopseudomonas</taxon>
    </lineage>
</organism>
<dbReference type="Pfam" id="PF01809">
    <property type="entry name" value="YidD"/>
    <property type="match status" value="1"/>
</dbReference>
<dbReference type="InterPro" id="IPR002696">
    <property type="entry name" value="Membr_insert_effic_factor_YidD"/>
</dbReference>
<accession>A0A323UMK5</accession>
<dbReference type="HAMAP" id="MF_00386">
    <property type="entry name" value="UPF0161_YidD"/>
    <property type="match status" value="1"/>
</dbReference>
<feature type="region of interest" description="Disordered" evidence="2">
    <location>
        <begin position="136"/>
        <end position="161"/>
    </location>
</feature>
<sequence>MSASRRSPQRNQAKRRSSNWHMLVKLPTGGTNWIELVLRLPRNAGRGLIWLYRHTLSPLVGYNCRHYPTCSMYGDEAISRYGLWAGGWMTLARLLRCQPWGTSGIDLVPQVSPPGARWYLPWRYARWRGVNAPPPEPAAPCGCGSHPVTPDQDQSGPAPAA</sequence>
<protein>
    <recommendedName>
        <fullName evidence="1">Putative membrane protein insertion efficiency factor</fullName>
    </recommendedName>
</protein>
<name>A0A323UMK5_RHOPL</name>
<evidence type="ECO:0000256" key="2">
    <source>
        <dbReference type="SAM" id="MobiDB-lite"/>
    </source>
</evidence>
<dbReference type="OrthoDB" id="9801753at2"/>
<dbReference type="GO" id="GO:0005886">
    <property type="term" value="C:plasma membrane"/>
    <property type="evidence" value="ECO:0007669"/>
    <property type="project" value="UniProtKB-SubCell"/>
</dbReference>
<dbReference type="NCBIfam" id="TIGR00278">
    <property type="entry name" value="membrane protein insertion efficiency factor YidD"/>
    <property type="match status" value="1"/>
</dbReference>
<evidence type="ECO:0000256" key="1">
    <source>
        <dbReference type="HAMAP-Rule" id="MF_00386"/>
    </source>
</evidence>
<dbReference type="AlphaFoldDB" id="A0A323UMK5"/>
<keyword evidence="1" id="KW-0472">Membrane</keyword>
<dbReference type="PANTHER" id="PTHR33383:SF1">
    <property type="entry name" value="MEMBRANE PROTEIN INSERTION EFFICIENCY FACTOR-RELATED"/>
    <property type="match status" value="1"/>
</dbReference>
<dbReference type="PANTHER" id="PTHR33383">
    <property type="entry name" value="MEMBRANE PROTEIN INSERTION EFFICIENCY FACTOR-RELATED"/>
    <property type="match status" value="1"/>
</dbReference>
<evidence type="ECO:0000313" key="3">
    <source>
        <dbReference type="EMBL" id="PZA13895.1"/>
    </source>
</evidence>
<dbReference type="SMART" id="SM01234">
    <property type="entry name" value="Haemolytic"/>
    <property type="match status" value="1"/>
</dbReference>
<gene>
    <name evidence="3" type="ORF">DNX69_00215</name>
</gene>
<dbReference type="EMBL" id="QKQS01000001">
    <property type="protein sequence ID" value="PZA13895.1"/>
    <property type="molecule type" value="Genomic_DNA"/>
</dbReference>
<proteinExistence type="inferred from homology"/>
<keyword evidence="1" id="KW-1003">Cell membrane</keyword>
<comment type="subcellular location">
    <subcellularLocation>
        <location evidence="1">Cell membrane</location>
        <topology evidence="1">Peripheral membrane protein</topology>
        <orientation evidence="1">Cytoplasmic side</orientation>
    </subcellularLocation>
</comment>
<comment type="function">
    <text evidence="1">Could be involved in insertion of integral membrane proteins into the membrane.</text>
</comment>
<comment type="caution">
    <text evidence="3">The sequence shown here is derived from an EMBL/GenBank/DDBJ whole genome shotgun (WGS) entry which is preliminary data.</text>
</comment>